<name>A0A3N2PJ59_SODAK</name>
<feature type="compositionally biased region" description="Basic residues" evidence="7">
    <location>
        <begin position="563"/>
        <end position="576"/>
    </location>
</feature>
<evidence type="ECO:0000256" key="5">
    <source>
        <dbReference type="ARBA" id="ARBA00022801"/>
    </source>
</evidence>
<keyword evidence="1" id="KW-0540">Nuclease</keyword>
<dbReference type="Proteomes" id="UP000272025">
    <property type="component" value="Unassembled WGS sequence"/>
</dbReference>
<dbReference type="Pfam" id="PF03851">
    <property type="entry name" value="UvdE"/>
    <property type="match status" value="1"/>
</dbReference>
<dbReference type="STRING" id="1314773.A0A3N2PJ59"/>
<evidence type="ECO:0000256" key="1">
    <source>
        <dbReference type="ARBA" id="ARBA00022722"/>
    </source>
</evidence>
<keyword evidence="4" id="KW-0228">DNA excision</keyword>
<dbReference type="Gene3D" id="3.20.20.150">
    <property type="entry name" value="Divalent-metal-dependent TIM barrel enzymes"/>
    <property type="match status" value="1"/>
</dbReference>
<dbReference type="GO" id="GO:0005739">
    <property type="term" value="C:mitochondrion"/>
    <property type="evidence" value="ECO:0007669"/>
    <property type="project" value="TreeGrafter"/>
</dbReference>
<dbReference type="GO" id="GO:0004519">
    <property type="term" value="F:endonuclease activity"/>
    <property type="evidence" value="ECO:0007669"/>
    <property type="project" value="UniProtKB-KW"/>
</dbReference>
<dbReference type="RefSeq" id="XP_028462384.1">
    <property type="nucleotide sequence ID" value="XM_028612736.1"/>
</dbReference>
<evidence type="ECO:0000256" key="7">
    <source>
        <dbReference type="SAM" id="MobiDB-lite"/>
    </source>
</evidence>
<keyword evidence="3" id="KW-0227">DNA damage</keyword>
<feature type="compositionally biased region" description="Basic and acidic residues" evidence="7">
    <location>
        <begin position="636"/>
        <end position="648"/>
    </location>
</feature>
<gene>
    <name evidence="8" type="ORF">SODALDRAFT_337949</name>
</gene>
<protein>
    <submittedName>
        <fullName evidence="8">UV-damage endonuclease</fullName>
    </submittedName>
</protein>
<feature type="region of interest" description="Disordered" evidence="7">
    <location>
        <begin position="1"/>
        <end position="72"/>
    </location>
</feature>
<dbReference type="AlphaFoldDB" id="A0A3N2PJ59"/>
<dbReference type="EMBL" id="ML119068">
    <property type="protein sequence ID" value="ROT34578.1"/>
    <property type="molecule type" value="Genomic_DNA"/>
</dbReference>
<evidence type="ECO:0000256" key="3">
    <source>
        <dbReference type="ARBA" id="ARBA00022763"/>
    </source>
</evidence>
<feature type="compositionally biased region" description="Acidic residues" evidence="7">
    <location>
        <begin position="580"/>
        <end position="592"/>
    </location>
</feature>
<evidence type="ECO:0000256" key="4">
    <source>
        <dbReference type="ARBA" id="ARBA00022769"/>
    </source>
</evidence>
<keyword evidence="5" id="KW-0378">Hydrolase</keyword>
<dbReference type="GO" id="GO:0043504">
    <property type="term" value="P:mitochondrial DNA repair"/>
    <property type="evidence" value="ECO:0007669"/>
    <property type="project" value="TreeGrafter"/>
</dbReference>
<reference evidence="8 9" key="1">
    <citation type="journal article" date="2018" name="Mol. Ecol.">
        <title>The obligate alkalophilic soda-lake fungus Sodiomyces alkalinus has shifted to a protein diet.</title>
        <authorList>
            <person name="Grum-Grzhimaylo A.A."/>
            <person name="Falkoski D.L."/>
            <person name="van den Heuvel J."/>
            <person name="Valero-Jimenez C.A."/>
            <person name="Min B."/>
            <person name="Choi I.G."/>
            <person name="Lipzen A."/>
            <person name="Daum C.G."/>
            <person name="Aanen D.K."/>
            <person name="Tsang A."/>
            <person name="Henrissat B."/>
            <person name="Bilanenko E.N."/>
            <person name="de Vries R.P."/>
            <person name="van Kan J.A.L."/>
            <person name="Grigoriev I.V."/>
            <person name="Debets A.J.M."/>
        </authorList>
    </citation>
    <scope>NUCLEOTIDE SEQUENCE [LARGE SCALE GENOMIC DNA]</scope>
    <source>
        <strain evidence="8 9">F11</strain>
    </source>
</reference>
<feature type="region of interest" description="Disordered" evidence="7">
    <location>
        <begin position="237"/>
        <end position="262"/>
    </location>
</feature>
<proteinExistence type="predicted"/>
<feature type="compositionally biased region" description="Basic and acidic residues" evidence="7">
    <location>
        <begin position="593"/>
        <end position="602"/>
    </location>
</feature>
<dbReference type="OrthoDB" id="541883at2759"/>
<dbReference type="SUPFAM" id="SSF51658">
    <property type="entry name" value="Xylose isomerase-like"/>
    <property type="match status" value="1"/>
</dbReference>
<dbReference type="PANTHER" id="PTHR31290:SF5">
    <property type="entry name" value="UV-DAMAGE ENDONUCLEASE"/>
    <property type="match status" value="1"/>
</dbReference>
<keyword evidence="6" id="KW-0234">DNA repair</keyword>
<keyword evidence="9" id="KW-1185">Reference proteome</keyword>
<dbReference type="NCBIfam" id="TIGR00629">
    <property type="entry name" value="uvde"/>
    <property type="match status" value="1"/>
</dbReference>
<feature type="compositionally biased region" description="Basic and acidic residues" evidence="7">
    <location>
        <begin position="247"/>
        <end position="262"/>
    </location>
</feature>
<feature type="region of interest" description="Disordered" evidence="7">
    <location>
        <begin position="550"/>
        <end position="648"/>
    </location>
</feature>
<evidence type="ECO:0000256" key="2">
    <source>
        <dbReference type="ARBA" id="ARBA00022759"/>
    </source>
</evidence>
<evidence type="ECO:0000256" key="6">
    <source>
        <dbReference type="ARBA" id="ARBA00023204"/>
    </source>
</evidence>
<dbReference type="PANTHER" id="PTHR31290">
    <property type="entry name" value="UV-DAMAGE ENDONUCLEASE"/>
    <property type="match status" value="1"/>
</dbReference>
<dbReference type="InterPro" id="IPR036237">
    <property type="entry name" value="Xyl_isomerase-like_sf"/>
</dbReference>
<evidence type="ECO:0000313" key="9">
    <source>
        <dbReference type="Proteomes" id="UP000272025"/>
    </source>
</evidence>
<dbReference type="GO" id="GO:0006289">
    <property type="term" value="P:nucleotide-excision repair"/>
    <property type="evidence" value="ECO:0007669"/>
    <property type="project" value="InterPro"/>
</dbReference>
<dbReference type="InterPro" id="IPR004601">
    <property type="entry name" value="UvdE"/>
</dbReference>
<sequence length="648" mass="73849">MASKRKLSASSPYNQSHPQPPQDTAPFSSPEQPRRSTRHRRAILMKDILQPEITSHPRPSPGEIQRDVWGSPEAVDSAMKELRDMEERFQSAVRRERLAVEGSRLVGGPRDAEPEPFRRRPATRSRTGGFTLPRDVEDGFPKPALPEELETAPLKFEDAEDCANEMNIDADAQDDEVPWDPTAYAMSRPPAVHSDYLPLPWKGRLGYACLNTYLRTANPPVFSSRTCRIASILQHRHPLVDPSQPEHPVKNRPDETKPPDDNLAKRYLERLGLANARDAIKMIRWNDRFGIKFMRLSSEMFPFASHEEYGYPLAPFASEALREVGAVAAELDHRLTMHPGQFTQLGSPRPEVIQAAIRDLNYQDELLTLLRLPEQQDRDAVMVIHMGGTYGDKAEALNRFRQNYSNLSPSVKRRLVLENDDVGWTVHDLLPVCEELNIPLVLDFHHHNILFDANEMREGTLDIMKLFPRIRATWTRKGIRQKMHYSEPCAGAVTPRERRKHSARVKTLPPCPNDMDLMIESKDKEQAVFELMRAFRLPGHGLIADMVPYHREDEVRNPPGGRGKGKKKAARKPGKRKRDDDEDDEGEEEREGEAEKQAREAQEVPPEDFGMGGPLGRVYRPEGMESWLKPKKGLKRSKDTKIVHNDVV</sequence>
<feature type="region of interest" description="Disordered" evidence="7">
    <location>
        <begin position="106"/>
        <end position="141"/>
    </location>
</feature>
<accession>A0A3N2PJ59</accession>
<dbReference type="GO" id="GO:0016787">
    <property type="term" value="F:hydrolase activity"/>
    <property type="evidence" value="ECO:0007669"/>
    <property type="project" value="UniProtKB-KW"/>
</dbReference>
<dbReference type="GeneID" id="39581214"/>
<dbReference type="GO" id="GO:0009411">
    <property type="term" value="P:response to UV"/>
    <property type="evidence" value="ECO:0007669"/>
    <property type="project" value="InterPro"/>
</dbReference>
<evidence type="ECO:0000313" key="8">
    <source>
        <dbReference type="EMBL" id="ROT34578.1"/>
    </source>
</evidence>
<feature type="compositionally biased region" description="Polar residues" evidence="7">
    <location>
        <begin position="8"/>
        <end position="17"/>
    </location>
</feature>
<organism evidence="8 9">
    <name type="scientific">Sodiomyces alkalinus (strain CBS 110278 / VKM F-3762 / F11)</name>
    <name type="common">Alkaliphilic filamentous fungus</name>
    <dbReference type="NCBI Taxonomy" id="1314773"/>
    <lineage>
        <taxon>Eukaryota</taxon>
        <taxon>Fungi</taxon>
        <taxon>Dikarya</taxon>
        <taxon>Ascomycota</taxon>
        <taxon>Pezizomycotina</taxon>
        <taxon>Sordariomycetes</taxon>
        <taxon>Hypocreomycetidae</taxon>
        <taxon>Glomerellales</taxon>
        <taxon>Plectosphaerellaceae</taxon>
        <taxon>Sodiomyces</taxon>
    </lineage>
</organism>
<keyword evidence="2 8" id="KW-0255">Endonuclease</keyword>
<dbReference type="GO" id="GO:0005634">
    <property type="term" value="C:nucleus"/>
    <property type="evidence" value="ECO:0007669"/>
    <property type="project" value="TreeGrafter"/>
</dbReference>